<dbReference type="EMBL" id="CVLB01000009">
    <property type="protein sequence ID" value="CRF35760.1"/>
    <property type="molecule type" value="Genomic_DNA"/>
</dbReference>
<feature type="domain" description="Methyltransferase type 11" evidence="1">
    <location>
        <begin position="122"/>
        <end position="173"/>
    </location>
</feature>
<keyword evidence="3" id="KW-1185">Reference proteome</keyword>
<protein>
    <submittedName>
        <fullName evidence="2">Type 11 methyltransferase</fullName>
    </submittedName>
</protein>
<reference evidence="3" key="1">
    <citation type="submission" date="2015-04" db="EMBL/GenBank/DDBJ databases">
        <authorList>
            <person name="Mushtaq Mamoona"/>
        </authorList>
    </citation>
    <scope>NUCLEOTIDE SEQUENCE [LARGE SCALE GENOMIC DNA]</scope>
    <source>
        <strain evidence="3">AN4859/03</strain>
    </source>
</reference>
<accession>A0A0G4KB59</accession>
<dbReference type="GO" id="GO:0008168">
    <property type="term" value="F:methyltransferase activity"/>
    <property type="evidence" value="ECO:0007669"/>
    <property type="project" value="UniProtKB-KW"/>
</dbReference>
<dbReference type="AlphaFoldDB" id="A0A0G4KB59"/>
<dbReference type="GO" id="GO:0032259">
    <property type="term" value="P:methylation"/>
    <property type="evidence" value="ECO:0007669"/>
    <property type="project" value="UniProtKB-KW"/>
</dbReference>
<dbReference type="RefSeq" id="WP_083997929.1">
    <property type="nucleotide sequence ID" value="NZ_CVLB01000009.1"/>
</dbReference>
<keyword evidence="2" id="KW-0808">Transferase</keyword>
<dbReference type="Pfam" id="PF08241">
    <property type="entry name" value="Methyltransf_11"/>
    <property type="match status" value="1"/>
</dbReference>
<dbReference type="Proteomes" id="UP000043763">
    <property type="component" value="Unassembled WGS sequence"/>
</dbReference>
<evidence type="ECO:0000313" key="3">
    <source>
        <dbReference type="Proteomes" id="UP000043763"/>
    </source>
</evidence>
<dbReference type="InterPro" id="IPR013216">
    <property type="entry name" value="Methyltransf_11"/>
</dbReference>
<gene>
    <name evidence="2" type="ORF">BRSU_2844</name>
</gene>
<sequence>MPRNIIDKLAWWIPNKGKRKKFRYDINKAVIEYLVNNPNEFPELYSTLLNIDDKKYLHEDCPISKKVNHSNFTAYLKDTFNKKGMRILEIGSRVVTGYCFRNDFNNAEYIGFDYHNGENVDIVGDAHKLSSYFNKDEQFDLIFSSAVFEHLAMPWKVAEEISKLLKIGGTVFIETHFSFSSHERPWHFFQFSDMALKSLFSPALGFECIEAGFSNPIIGRFSTLSSPYLVNRPVTGLYCHSEYLGKKIRDVKDFNWNDMTVDKIIPNTEYPKPNNV</sequence>
<name>A0A0G4KB59_9SPIR</name>
<dbReference type="InterPro" id="IPR029063">
    <property type="entry name" value="SAM-dependent_MTases_sf"/>
</dbReference>
<keyword evidence="2" id="KW-0489">Methyltransferase</keyword>
<dbReference type="Gene3D" id="3.40.50.150">
    <property type="entry name" value="Vaccinia Virus protein VP39"/>
    <property type="match status" value="1"/>
</dbReference>
<dbReference type="SUPFAM" id="SSF53335">
    <property type="entry name" value="S-adenosyl-L-methionine-dependent methyltransferases"/>
    <property type="match status" value="1"/>
</dbReference>
<dbReference type="OrthoDB" id="9808140at2"/>
<organism evidence="2 3">
    <name type="scientific">Brachyspira suanatina</name>
    <dbReference type="NCBI Taxonomy" id="381802"/>
    <lineage>
        <taxon>Bacteria</taxon>
        <taxon>Pseudomonadati</taxon>
        <taxon>Spirochaetota</taxon>
        <taxon>Spirochaetia</taxon>
        <taxon>Brachyspirales</taxon>
        <taxon>Brachyspiraceae</taxon>
        <taxon>Brachyspira</taxon>
    </lineage>
</organism>
<dbReference type="CDD" id="cd02440">
    <property type="entry name" value="AdoMet_MTases"/>
    <property type="match status" value="1"/>
</dbReference>
<evidence type="ECO:0000259" key="1">
    <source>
        <dbReference type="Pfam" id="PF08241"/>
    </source>
</evidence>
<proteinExistence type="predicted"/>
<evidence type="ECO:0000313" key="2">
    <source>
        <dbReference type="EMBL" id="CRF35760.1"/>
    </source>
</evidence>